<comment type="similarity">
    <text evidence="3 12">Belongs to the UMP kinase family.</text>
</comment>
<evidence type="ECO:0000313" key="15">
    <source>
        <dbReference type="EMBL" id="QUO43639.1"/>
    </source>
</evidence>
<accession>A0A7T5EPW2</accession>
<evidence type="ECO:0000256" key="7">
    <source>
        <dbReference type="ARBA" id="ARBA00022741"/>
    </source>
</evidence>
<dbReference type="InterPro" id="IPR001048">
    <property type="entry name" value="Asp/Glu/Uridylate_kinase"/>
</dbReference>
<keyword evidence="5 12" id="KW-0021">Allosteric enzyme</keyword>
<dbReference type="KEGG" id="bcop:JD108_09995"/>
<evidence type="ECO:0000313" key="17">
    <source>
        <dbReference type="Proteomes" id="UP000677234"/>
    </source>
</evidence>
<evidence type="ECO:0000256" key="9">
    <source>
        <dbReference type="ARBA" id="ARBA00022840"/>
    </source>
</evidence>
<dbReference type="GO" id="GO:0033862">
    <property type="term" value="F:UMP kinase activity"/>
    <property type="evidence" value="ECO:0007669"/>
    <property type="project" value="UniProtKB-EC"/>
</dbReference>
<feature type="region of interest" description="Involved in allosteric activation by GTP" evidence="12">
    <location>
        <begin position="20"/>
        <end position="25"/>
    </location>
</feature>
<evidence type="ECO:0000259" key="13">
    <source>
        <dbReference type="Pfam" id="PF00696"/>
    </source>
</evidence>
<keyword evidence="9 12" id="KW-0067">ATP-binding</keyword>
<comment type="caution">
    <text evidence="12">Lacks conserved residue(s) required for the propagation of feature annotation.</text>
</comment>
<feature type="binding site" evidence="12">
    <location>
        <position position="74"/>
    </location>
    <ligand>
        <name>UMP</name>
        <dbReference type="ChEBI" id="CHEBI:57865"/>
    </ligand>
</feature>
<dbReference type="Pfam" id="PF00696">
    <property type="entry name" value="AA_kinase"/>
    <property type="match status" value="1"/>
</dbReference>
<evidence type="ECO:0000313" key="14">
    <source>
        <dbReference type="EMBL" id="QQE76566.1"/>
    </source>
</evidence>
<dbReference type="GO" id="GO:0044210">
    <property type="term" value="P:'de novo' CTP biosynthetic process"/>
    <property type="evidence" value="ECO:0007669"/>
    <property type="project" value="UniProtKB-UniRule"/>
</dbReference>
<evidence type="ECO:0000256" key="5">
    <source>
        <dbReference type="ARBA" id="ARBA00022533"/>
    </source>
</evidence>
<dbReference type="GO" id="GO:0005737">
    <property type="term" value="C:cytoplasm"/>
    <property type="evidence" value="ECO:0007669"/>
    <property type="project" value="UniProtKB-SubCell"/>
</dbReference>
<gene>
    <name evidence="12" type="primary">pyrH</name>
    <name evidence="14" type="ORF">JD108_09995</name>
    <name evidence="15" type="ORF">KDJ56_09690</name>
</gene>
<proteinExistence type="inferred from homology"/>
<feature type="binding site" evidence="12">
    <location>
        <position position="55"/>
    </location>
    <ligand>
        <name>ATP</name>
        <dbReference type="ChEBI" id="CHEBI:30616"/>
    </ligand>
</feature>
<dbReference type="Proteomes" id="UP000677234">
    <property type="component" value="Chromosome"/>
</dbReference>
<evidence type="ECO:0000256" key="2">
    <source>
        <dbReference type="ARBA" id="ARBA00004791"/>
    </source>
</evidence>
<dbReference type="PIRSF" id="PIRSF005650">
    <property type="entry name" value="Uridylate_kin"/>
    <property type="match status" value="1"/>
</dbReference>
<keyword evidence="17" id="KW-1185">Reference proteome</keyword>
<dbReference type="SUPFAM" id="SSF53633">
    <property type="entry name" value="Carbamate kinase-like"/>
    <property type="match status" value="1"/>
</dbReference>
<keyword evidence="7 12" id="KW-0547">Nucleotide-binding</keyword>
<comment type="activity regulation">
    <text evidence="12">Allosterically activated by GTP. Inhibited by UTP.</text>
</comment>
<dbReference type="EMBL" id="CP073708">
    <property type="protein sequence ID" value="QUO43639.1"/>
    <property type="molecule type" value="Genomic_DNA"/>
</dbReference>
<feature type="domain" description="Aspartate/glutamate/uridylate kinase" evidence="13">
    <location>
        <begin position="7"/>
        <end position="217"/>
    </location>
</feature>
<dbReference type="InterPro" id="IPR011817">
    <property type="entry name" value="Uridylate_kinase"/>
</dbReference>
<comment type="subcellular location">
    <subcellularLocation>
        <location evidence="1 12">Cytoplasm</location>
    </subcellularLocation>
</comment>
<reference evidence="15" key="2">
    <citation type="submission" date="2021-04" db="EMBL/GenBank/DDBJ databases">
        <title>Brevibacillus composti FJAT-54423, complete genome.</title>
        <authorList>
            <person name="Tang R."/>
        </authorList>
    </citation>
    <scope>NUCLEOTIDE SEQUENCE</scope>
    <source>
        <strain evidence="15">FJAT-54424</strain>
    </source>
</reference>
<feature type="binding site" evidence="12">
    <location>
        <begin position="135"/>
        <end position="142"/>
    </location>
    <ligand>
        <name>UMP</name>
        <dbReference type="ChEBI" id="CHEBI:57865"/>
    </ligand>
</feature>
<evidence type="ECO:0000256" key="1">
    <source>
        <dbReference type="ARBA" id="ARBA00004496"/>
    </source>
</evidence>
<feature type="binding site" evidence="12">
    <location>
        <position position="172"/>
    </location>
    <ligand>
        <name>ATP</name>
        <dbReference type="ChEBI" id="CHEBI:30616"/>
    </ligand>
</feature>
<dbReference type="EC" id="2.7.4.22" evidence="12"/>
<feature type="binding site" evidence="12">
    <location>
        <position position="163"/>
    </location>
    <ligand>
        <name>ATP</name>
        <dbReference type="ChEBI" id="CHEBI:30616"/>
    </ligand>
</feature>
<feature type="binding site" evidence="12">
    <location>
        <position position="59"/>
    </location>
    <ligand>
        <name>ATP</name>
        <dbReference type="ChEBI" id="CHEBI:30616"/>
    </ligand>
</feature>
<dbReference type="RefSeq" id="WP_198830061.1">
    <property type="nucleotide sequence ID" value="NZ_CP066308.1"/>
</dbReference>
<dbReference type="UniPathway" id="UPA00159">
    <property type="reaction ID" value="UER00275"/>
</dbReference>
<feature type="binding site" evidence="12">
    <location>
        <begin position="12"/>
        <end position="15"/>
    </location>
    <ligand>
        <name>ATP</name>
        <dbReference type="ChEBI" id="CHEBI:30616"/>
    </ligand>
</feature>
<evidence type="ECO:0000256" key="12">
    <source>
        <dbReference type="HAMAP-Rule" id="MF_01220"/>
    </source>
</evidence>
<evidence type="ECO:0000256" key="6">
    <source>
        <dbReference type="ARBA" id="ARBA00022679"/>
    </source>
</evidence>
<keyword evidence="4 12" id="KW-0963">Cytoplasm</keyword>
<dbReference type="Gene3D" id="3.40.1160.10">
    <property type="entry name" value="Acetylglutamate kinase-like"/>
    <property type="match status" value="1"/>
</dbReference>
<comment type="subunit">
    <text evidence="12">Homohexamer.</text>
</comment>
<dbReference type="GO" id="GO:0006225">
    <property type="term" value="P:UDP biosynthetic process"/>
    <property type="evidence" value="ECO:0007669"/>
    <property type="project" value="TreeGrafter"/>
</dbReference>
<evidence type="ECO:0000256" key="4">
    <source>
        <dbReference type="ARBA" id="ARBA00022490"/>
    </source>
</evidence>
<dbReference type="GO" id="GO:0005524">
    <property type="term" value="F:ATP binding"/>
    <property type="evidence" value="ECO:0007669"/>
    <property type="project" value="UniProtKB-KW"/>
</dbReference>
<dbReference type="InterPro" id="IPR036393">
    <property type="entry name" value="AceGlu_kinase-like_sf"/>
</dbReference>
<name>A0A7T5EPW2_9BACL</name>
<comment type="pathway">
    <text evidence="2 12">Pyrimidine metabolism; CTP biosynthesis via de novo pathway; UDP from UMP (UMPK route): step 1/1.</text>
</comment>
<feature type="binding site" evidence="12">
    <location>
        <position position="54"/>
    </location>
    <ligand>
        <name>UMP</name>
        <dbReference type="ChEBI" id="CHEBI:57865"/>
    </ligand>
</feature>
<dbReference type="InterPro" id="IPR015963">
    <property type="entry name" value="Uridylate_kinase_bac"/>
</dbReference>
<dbReference type="CDD" id="cd04254">
    <property type="entry name" value="AAK_UMPK-PyrH-Ec"/>
    <property type="match status" value="1"/>
</dbReference>
<reference evidence="14 16" key="1">
    <citation type="submission" date="2020-12" db="EMBL/GenBank/DDBJ databases">
        <title>strain FJAT-54423T represents a novel species of the genus Brevibacillus.</title>
        <authorList>
            <person name="Tang R."/>
        </authorList>
    </citation>
    <scope>NUCLEOTIDE SEQUENCE [LARGE SCALE GENOMIC DNA]</scope>
    <source>
        <strain evidence="14 16">FJAT-54423</strain>
    </source>
</reference>
<evidence type="ECO:0000256" key="8">
    <source>
        <dbReference type="ARBA" id="ARBA00022777"/>
    </source>
</evidence>
<keyword evidence="8 12" id="KW-0418">Kinase</keyword>
<dbReference type="Proteomes" id="UP000595847">
    <property type="component" value="Chromosome"/>
</dbReference>
<dbReference type="PANTHER" id="PTHR42833:SF4">
    <property type="entry name" value="URIDYLATE KINASE PUMPKIN, CHLOROPLASTIC"/>
    <property type="match status" value="1"/>
</dbReference>
<evidence type="ECO:0000313" key="16">
    <source>
        <dbReference type="Proteomes" id="UP000595847"/>
    </source>
</evidence>
<keyword evidence="10 12" id="KW-0665">Pyrimidine biosynthesis</keyword>
<dbReference type="NCBIfam" id="TIGR02075">
    <property type="entry name" value="pyrH_bact"/>
    <property type="match status" value="1"/>
</dbReference>
<dbReference type="HAMAP" id="MF_01220_B">
    <property type="entry name" value="PyrH_B"/>
    <property type="match status" value="1"/>
</dbReference>
<comment type="function">
    <text evidence="12">Catalyzes the reversible phosphorylation of UMP to UDP.</text>
</comment>
<evidence type="ECO:0000256" key="11">
    <source>
        <dbReference type="ARBA" id="ARBA00047767"/>
    </source>
</evidence>
<dbReference type="EMBL" id="CP066308">
    <property type="protein sequence ID" value="QQE76566.1"/>
    <property type="molecule type" value="Genomic_DNA"/>
</dbReference>
<keyword evidence="6 12" id="KW-0808">Transferase</keyword>
<protein>
    <recommendedName>
        <fullName evidence="12">Uridylate kinase</fullName>
        <shortName evidence="12">UK</shortName>
        <ecNumber evidence="12">2.7.4.22</ecNumber>
    </recommendedName>
    <alternativeName>
        <fullName evidence="12">Uridine monophosphate kinase</fullName>
        <shortName evidence="12">UMP kinase</shortName>
        <shortName evidence="12">UMPK</shortName>
    </alternativeName>
</protein>
<organism evidence="14 16">
    <name type="scientific">Brevibacillus composti</name>
    <dbReference type="NCBI Taxonomy" id="2796470"/>
    <lineage>
        <taxon>Bacteria</taxon>
        <taxon>Bacillati</taxon>
        <taxon>Bacillota</taxon>
        <taxon>Bacilli</taxon>
        <taxon>Bacillales</taxon>
        <taxon>Paenibacillaceae</taxon>
        <taxon>Brevibacillus</taxon>
    </lineage>
</organism>
<dbReference type="FunFam" id="3.40.1160.10:FF:000001">
    <property type="entry name" value="Uridylate kinase"/>
    <property type="match status" value="1"/>
</dbReference>
<evidence type="ECO:0000256" key="10">
    <source>
        <dbReference type="ARBA" id="ARBA00022975"/>
    </source>
</evidence>
<evidence type="ECO:0000256" key="3">
    <source>
        <dbReference type="ARBA" id="ARBA00007614"/>
    </source>
</evidence>
<feature type="binding site" evidence="12">
    <location>
        <position position="169"/>
    </location>
    <ligand>
        <name>ATP</name>
        <dbReference type="ChEBI" id="CHEBI:30616"/>
    </ligand>
</feature>
<dbReference type="AlphaFoldDB" id="A0A7T5EPW2"/>
<sequence>MPLPAYKRVVLKLSGEALAGDLGYGIDPKVIFSVANQIKEIVELGVQVAVVVGGGNIWRGLSGSSKGMDRATADYMGMLATVMNSLALQDGLEKVNVPTRVQTSIEMRQVAEPYIRRRAIRHLEKNRVVIFAAGTGNPYFSTDTTAALRAAEIEAEVILMAKNKVDGVYSADPSLDSSAVKYDNLTFLEVLSKGLGVMDSTASSLCMDNDITLIVFNISEEGNIRRAVMGEKIGTLVKGES</sequence>
<dbReference type="PANTHER" id="PTHR42833">
    <property type="entry name" value="URIDYLATE KINASE"/>
    <property type="match status" value="1"/>
</dbReference>
<comment type="catalytic activity">
    <reaction evidence="11 12">
        <text>UMP + ATP = UDP + ADP</text>
        <dbReference type="Rhea" id="RHEA:24400"/>
        <dbReference type="ChEBI" id="CHEBI:30616"/>
        <dbReference type="ChEBI" id="CHEBI:57865"/>
        <dbReference type="ChEBI" id="CHEBI:58223"/>
        <dbReference type="ChEBI" id="CHEBI:456216"/>
        <dbReference type="EC" id="2.7.4.22"/>
    </reaction>
</comment>